<dbReference type="RefSeq" id="XP_028866903.1">
    <property type="nucleotide sequence ID" value="XM_029011070.1"/>
</dbReference>
<keyword evidence="1" id="KW-0175">Coiled coil</keyword>
<feature type="coiled-coil region" evidence="1">
    <location>
        <begin position="29"/>
        <end position="56"/>
    </location>
</feature>
<feature type="region of interest" description="Disordered" evidence="2">
    <location>
        <begin position="1267"/>
        <end position="1287"/>
    </location>
</feature>
<feature type="compositionally biased region" description="Polar residues" evidence="2">
    <location>
        <begin position="234"/>
        <end position="253"/>
    </location>
</feature>
<evidence type="ECO:0000256" key="2">
    <source>
        <dbReference type="SAM" id="MobiDB-lite"/>
    </source>
</evidence>
<evidence type="ECO:0000313" key="6">
    <source>
        <dbReference type="Proteomes" id="UP000236319"/>
    </source>
</evidence>
<feature type="coiled-coil region" evidence="1">
    <location>
        <begin position="204"/>
        <end position="231"/>
    </location>
</feature>
<comment type="caution">
    <text evidence="5">The sequence shown here is derived from an EMBL/GenBank/DDBJ whole genome shotgun (WGS) entry which is preliminary data.</text>
</comment>
<feature type="region of interest" description="Disordered" evidence="2">
    <location>
        <begin position="453"/>
        <end position="478"/>
    </location>
</feature>
<feature type="compositionally biased region" description="Polar residues" evidence="2">
    <location>
        <begin position="348"/>
        <end position="358"/>
    </location>
</feature>
<dbReference type="PROSITE" id="PS50222">
    <property type="entry name" value="EF_HAND_2"/>
    <property type="match status" value="1"/>
</dbReference>
<dbReference type="EMBL" id="BDSA01000002">
    <property type="protein sequence ID" value="GBE60660.1"/>
    <property type="molecule type" value="Genomic_DNA"/>
</dbReference>
<feature type="region of interest" description="Disordered" evidence="2">
    <location>
        <begin position="1079"/>
        <end position="1145"/>
    </location>
</feature>
<feature type="region of interest" description="Disordered" evidence="2">
    <location>
        <begin position="561"/>
        <end position="584"/>
    </location>
</feature>
<dbReference type="OrthoDB" id="417078at2759"/>
<accession>A0A2H6KCD1</accession>
<dbReference type="PANTHER" id="PTHR11635:SF152">
    <property type="entry name" value="CAMP-DEPENDENT PROTEIN KINASE TYPE I REGULATORY SUBUNIT-RELATED"/>
    <property type="match status" value="1"/>
</dbReference>
<dbReference type="InterPro" id="IPR014710">
    <property type="entry name" value="RmlC-like_jellyroll"/>
</dbReference>
<feature type="region of interest" description="Disordered" evidence="2">
    <location>
        <begin position="1238"/>
        <end position="1257"/>
    </location>
</feature>
<feature type="region of interest" description="Disordered" evidence="2">
    <location>
        <begin position="348"/>
        <end position="390"/>
    </location>
</feature>
<dbReference type="InterPro" id="IPR002048">
    <property type="entry name" value="EF_hand_dom"/>
</dbReference>
<dbReference type="SUPFAM" id="SSF51206">
    <property type="entry name" value="cAMP-binding domain-like"/>
    <property type="match status" value="4"/>
</dbReference>
<organism evidence="5 6">
    <name type="scientific">Babesia ovata</name>
    <dbReference type="NCBI Taxonomy" id="189622"/>
    <lineage>
        <taxon>Eukaryota</taxon>
        <taxon>Sar</taxon>
        <taxon>Alveolata</taxon>
        <taxon>Apicomplexa</taxon>
        <taxon>Aconoidasida</taxon>
        <taxon>Piroplasmida</taxon>
        <taxon>Babesiidae</taxon>
        <taxon>Babesia</taxon>
    </lineage>
</organism>
<dbReference type="Gene3D" id="2.60.120.10">
    <property type="entry name" value="Jelly Rolls"/>
    <property type="match status" value="4"/>
</dbReference>
<dbReference type="CDD" id="cd00038">
    <property type="entry name" value="CAP_ED"/>
    <property type="match status" value="3"/>
</dbReference>
<evidence type="ECO:0000313" key="5">
    <source>
        <dbReference type="EMBL" id="GBE60660.1"/>
    </source>
</evidence>
<dbReference type="SMART" id="SM00100">
    <property type="entry name" value="cNMP"/>
    <property type="match status" value="3"/>
</dbReference>
<feature type="compositionally biased region" description="Low complexity" evidence="2">
    <location>
        <begin position="503"/>
        <end position="525"/>
    </location>
</feature>
<name>A0A2H6KCD1_9APIC</name>
<dbReference type="PROSITE" id="PS50042">
    <property type="entry name" value="CNMP_BINDING_3"/>
    <property type="match status" value="4"/>
</dbReference>
<feature type="compositionally biased region" description="Low complexity" evidence="2">
    <location>
        <begin position="310"/>
        <end position="320"/>
    </location>
</feature>
<feature type="region of interest" description="Disordered" evidence="2">
    <location>
        <begin position="1190"/>
        <end position="1215"/>
    </location>
</feature>
<gene>
    <name evidence="5" type="ORF">BOVATA_021530</name>
</gene>
<feature type="domain" description="Cyclic nucleotide-binding" evidence="3">
    <location>
        <begin position="1764"/>
        <end position="1811"/>
    </location>
</feature>
<dbReference type="InterPro" id="IPR000595">
    <property type="entry name" value="cNMP-bd_dom"/>
</dbReference>
<feature type="domain" description="Cyclic nucleotide-binding" evidence="3">
    <location>
        <begin position="931"/>
        <end position="1018"/>
    </location>
</feature>
<feature type="region of interest" description="Disordered" evidence="2">
    <location>
        <begin position="663"/>
        <end position="688"/>
    </location>
</feature>
<reference evidence="5 6" key="1">
    <citation type="journal article" date="2017" name="BMC Genomics">
        <title>Whole-genome assembly of Babesia ovata and comparative genomics between closely related pathogens.</title>
        <authorList>
            <person name="Yamagishi J."/>
            <person name="Asada M."/>
            <person name="Hakimi H."/>
            <person name="Tanaka T.Q."/>
            <person name="Sugimoto C."/>
            <person name="Kawazu S."/>
        </authorList>
    </citation>
    <scope>NUCLEOTIDE SEQUENCE [LARGE SCALE GENOMIC DNA]</scope>
    <source>
        <strain evidence="5 6">Miyake</strain>
    </source>
</reference>
<feature type="region of interest" description="Disordered" evidence="2">
    <location>
        <begin position="233"/>
        <end position="267"/>
    </location>
</feature>
<dbReference type="InterPro" id="IPR050503">
    <property type="entry name" value="cAMP-dep_PK_reg_su-like"/>
</dbReference>
<evidence type="ECO:0000259" key="3">
    <source>
        <dbReference type="PROSITE" id="PS50042"/>
    </source>
</evidence>
<dbReference type="GO" id="GO:0005952">
    <property type="term" value="C:cAMP-dependent protein kinase complex"/>
    <property type="evidence" value="ECO:0007669"/>
    <property type="project" value="InterPro"/>
</dbReference>
<feature type="compositionally biased region" description="Polar residues" evidence="2">
    <location>
        <begin position="1079"/>
        <end position="1094"/>
    </location>
</feature>
<feature type="compositionally biased region" description="Low complexity" evidence="2">
    <location>
        <begin position="663"/>
        <end position="684"/>
    </location>
</feature>
<feature type="compositionally biased region" description="Basic and acidic residues" evidence="2">
    <location>
        <begin position="530"/>
        <end position="542"/>
    </location>
</feature>
<feature type="region of interest" description="Disordered" evidence="2">
    <location>
        <begin position="495"/>
        <end position="543"/>
    </location>
</feature>
<dbReference type="PANTHER" id="PTHR11635">
    <property type="entry name" value="CAMP-DEPENDENT PROTEIN KINASE REGULATORY CHAIN"/>
    <property type="match status" value="1"/>
</dbReference>
<dbReference type="GO" id="GO:0005509">
    <property type="term" value="F:calcium ion binding"/>
    <property type="evidence" value="ECO:0007669"/>
    <property type="project" value="InterPro"/>
</dbReference>
<keyword evidence="6" id="KW-1185">Reference proteome</keyword>
<feature type="region of interest" description="Disordered" evidence="2">
    <location>
        <begin position="629"/>
        <end position="651"/>
    </location>
</feature>
<evidence type="ECO:0000259" key="4">
    <source>
        <dbReference type="PROSITE" id="PS50222"/>
    </source>
</evidence>
<feature type="compositionally biased region" description="Polar residues" evidence="2">
    <location>
        <begin position="454"/>
        <end position="466"/>
    </location>
</feature>
<proteinExistence type="predicted"/>
<dbReference type="Pfam" id="PF00027">
    <property type="entry name" value="cNMP_binding"/>
    <property type="match status" value="1"/>
</dbReference>
<feature type="domain" description="EF-hand" evidence="4">
    <location>
        <begin position="1515"/>
        <end position="1550"/>
    </location>
</feature>
<dbReference type="InterPro" id="IPR018490">
    <property type="entry name" value="cNMP-bd_dom_sf"/>
</dbReference>
<sequence length="1917" mass="210070">MPLVSKCACVEKLSQLHATVLSDLHPCKEQVYEARVSQLQSTIDDLQLRNADLCTQLADIRSTIAADPFLSSKFQCVTSTLREEPSRIYGVNLDSRSSPADVYRQLCILAVSFADGNERYEYFLQDRNRDLEGRLFTEQAISMSWKHKINSLEQRLKDQLDDLVEITRDAQCIKDVDCAGKRSDRREALTKEALELLKLARLRIDGDRTRMEIFRNRIAELERELLEHRLKTSDAASQLDRSSTAAGISQLQPDITGGRPASTYPLQHTAQLDSCAVSGTSTLMRELEMSKGSLRHNSWNNVDDGGCKGAPSKSEAAAHSASEDGNRRKLIRLYSDILTLIRTNNAQAMPPVSQTRATPRTGASVHRNSERRAVQTSASKSPRPSYAVSEDRIDEAVSKNIDDHIAPSERLVRIPSMSMVKSEDNAPSIFRSQSPVASNKDVCVSSPKGCLLSASKSLPRNESGTSDPLDGPCQADTSLISSDSATEIQSARLTDTNLQIGDSPSSDGTVLLSSSSLDNESVSSDTCDGSQHDGSAHDDGHVVLDLTNDEPNQIVNTQDAVSEGLASSADSLSSSDTSMSKPRDYAGVKLSHVDARSSSVEHIADKSDDSSSAFEVTTKMLTMTSEAVNGTASVDGTPESSIPPSLHDNTNTADSAMVVEYDSPQVSQSASSSSRGKGSPDVSSQVLKNNESKSIVFDGIDTPINELPSYEFDTPRGNSTADQSMRRVDTLAINTSSSFVSAQKREMLDALLLLLQGVPVLNDLPEERLRGLLPYFKLQSYSPRAAIILAGEQPRYFYILASGLVSAYSYESFDKPNRLLRRYLSADYFGELSLINNRACTSYIIAEGHVTVHAMWGQDFVEQLSDLFPKFMERAMAEYDKPNWRSTVSPGPRMDRKAIEDLSDIKTFISKVPIISTAPNMDSFIRSFLYKKFRAKEVIVTAIASLRDFYVVYRGSVAIQLKDSQNEEVRDFAVLDPMSFVGGVSLTDPHVSQLLGPASLVATSDAILLVMETDKFSRQPDSWKTHVRTYLEQFFVDKMVERKLMQGVEKLSALPREVTHSESLSNAVLSSDSGCFSDELNGQSSITSDRSPQSPHAMGDKSRGQMSSPAVSTVKEDDDDSDLMDSVLPSPKSSATSDDLLSVSSQSLDDTSAIVRTGSYKLLSIPQSPVNELDSGAALGTTTVLINSGEKKVPNSTADNRPAGDESGISPPVKDISRDMDQISITDDNRHSLICESDTLQESDRSESLASDCIGSDRNVVDDMHNDNGDDSAEIDDVKNEAPHSFTRRVRRAPTGIFRNDRKDFRNTLSSGRKGTIGSTTDLSATATSVVDDTELRESSIESVIDETDGLSDTSLDSDVSDMFSNSFSDDSSVTPKTYDEDTLKASKDLLIATLKCKCTSLGAAFNFMDADNCGVVFRPRFYDAIEELGIASIEPSELPYLFDMLRENDREVMTVASLYRDSGERVNTAQEFCLRLQHVHGSSRVAFEKHFGPLKMSSTCAEADFLILAMNVGVEEEDARKIFKELDICGNSYVTILTMLKLMRGDWTLDVALEKEQAAVSSFNQIVGYWQNDDYESFRKEFSNPYICVFDILEYGVDVSQVDCGWEEFTSLANDSSKSHYVDTLIIPTLESHSSFRQLSPIQRRFVASLFVESRKNKGNVIISQGDVDFLLYIVLSGQVQSTYTTYLYTESASTDVVVGSFLEFDCFMAGQPSACTYKVGSVGPAVLASIEKAMFKEAVQPIIEVRSKRVPVISTFLSKVPCLEGLDPEVIERIACASVVRKKKIHETIIREGDPPEWMYVVFDGSVDVKVSSAANQIAESVSSTGLIGAEEVACSLPSYMSSALANSSTVLLIGWLASSFATAFGDAAGCIREASREASLVRSNTLKMFDQRSQRLPLKSTKTVSFSINRASNA</sequence>
<protein>
    <submittedName>
        <fullName evidence="5">Cyclic nucleotide-binding domain-containing protein, putative</fullName>
    </submittedName>
</protein>
<evidence type="ECO:0000256" key="1">
    <source>
        <dbReference type="SAM" id="Coils"/>
    </source>
</evidence>
<dbReference type="GO" id="GO:0005829">
    <property type="term" value="C:cytosol"/>
    <property type="evidence" value="ECO:0007669"/>
    <property type="project" value="TreeGrafter"/>
</dbReference>
<dbReference type="VEuPathDB" id="PiroplasmaDB:BOVATA_021530"/>
<feature type="domain" description="Cyclic nucleotide-binding" evidence="3">
    <location>
        <begin position="760"/>
        <end position="860"/>
    </location>
</feature>
<dbReference type="Proteomes" id="UP000236319">
    <property type="component" value="Unassembled WGS sequence"/>
</dbReference>
<feature type="compositionally biased region" description="Low complexity" evidence="2">
    <location>
        <begin position="565"/>
        <end position="580"/>
    </location>
</feature>
<feature type="region of interest" description="Disordered" evidence="2">
    <location>
        <begin position="295"/>
        <end position="324"/>
    </location>
</feature>
<dbReference type="GeneID" id="39874430"/>
<feature type="domain" description="Cyclic nucleotide-binding" evidence="3">
    <location>
        <begin position="1636"/>
        <end position="1750"/>
    </location>
</feature>